<keyword evidence="3" id="KW-0378">Hydrolase</keyword>
<dbReference type="GO" id="GO:0004519">
    <property type="term" value="F:endonuclease activity"/>
    <property type="evidence" value="ECO:0007669"/>
    <property type="project" value="UniProtKB-KW"/>
</dbReference>
<evidence type="ECO:0000259" key="2">
    <source>
        <dbReference type="Pfam" id="PF24698"/>
    </source>
</evidence>
<evidence type="ECO:0000259" key="1">
    <source>
        <dbReference type="Pfam" id="PF13391"/>
    </source>
</evidence>
<keyword evidence="3" id="KW-0540">Nuclease</keyword>
<dbReference type="Pfam" id="PF24698">
    <property type="entry name" value="DUF7662"/>
    <property type="match status" value="1"/>
</dbReference>
<reference evidence="3" key="1">
    <citation type="submission" date="2019-10" db="EMBL/GenBank/DDBJ databases">
        <title>Evaluation of single-gene subtyping targets for Pseudomonas.</title>
        <authorList>
            <person name="Reichler S.J."/>
            <person name="Orsi R.H."/>
            <person name="Wiedmann M."/>
            <person name="Martin N.H."/>
            <person name="Murphy S.I."/>
        </authorList>
    </citation>
    <scope>NUCLEOTIDE SEQUENCE</scope>
    <source>
        <strain evidence="3">FSL R10-2339</strain>
    </source>
</reference>
<dbReference type="Pfam" id="PF13391">
    <property type="entry name" value="HNH_2"/>
    <property type="match status" value="1"/>
</dbReference>
<dbReference type="InterPro" id="IPR003615">
    <property type="entry name" value="HNH_nuc"/>
</dbReference>
<protein>
    <submittedName>
        <fullName evidence="3">HNH endonuclease</fullName>
    </submittedName>
</protein>
<organism evidence="3">
    <name type="scientific">Pseudomonas helleri</name>
    <dbReference type="NCBI Taxonomy" id="1608996"/>
    <lineage>
        <taxon>Bacteria</taxon>
        <taxon>Pseudomonadati</taxon>
        <taxon>Pseudomonadota</taxon>
        <taxon>Gammaproteobacteria</taxon>
        <taxon>Pseudomonadales</taxon>
        <taxon>Pseudomonadaceae</taxon>
        <taxon>Pseudomonas</taxon>
    </lineage>
</organism>
<feature type="domain" description="HNH nuclease" evidence="1">
    <location>
        <begin position="295"/>
        <end position="347"/>
    </location>
</feature>
<gene>
    <name evidence="3" type="ORF">GHN86_16920</name>
</gene>
<keyword evidence="3" id="KW-0255">Endonuclease</keyword>
<dbReference type="InterPro" id="IPR056079">
    <property type="entry name" value="DUF7662"/>
</dbReference>
<proteinExistence type="predicted"/>
<comment type="caution">
    <text evidence="3">The sequence shown here is derived from an EMBL/GenBank/DDBJ whole genome shotgun (WGS) entry which is preliminary data.</text>
</comment>
<dbReference type="AlphaFoldDB" id="A0A6A7YXU4"/>
<accession>A0A6A7YXU4</accession>
<evidence type="ECO:0000313" key="3">
    <source>
        <dbReference type="EMBL" id="MQT81734.1"/>
    </source>
</evidence>
<name>A0A6A7YXU4_9PSED</name>
<dbReference type="RefSeq" id="WP_153386979.1">
    <property type="nucleotide sequence ID" value="NZ_WIWC01000031.1"/>
</dbReference>
<dbReference type="EMBL" id="WIWC01000031">
    <property type="protein sequence ID" value="MQT81734.1"/>
    <property type="molecule type" value="Genomic_DNA"/>
</dbReference>
<feature type="domain" description="DUF7662" evidence="2">
    <location>
        <begin position="4"/>
        <end position="80"/>
    </location>
</feature>
<sequence>MSKYAPLADHLKAQVGDAVELTFTQIDQLVGGLPPSARSYDAWWANSRTNDTHGWAHQWIEAGWECKKLDRVNERVVFQRITLESERRYWWVNHKQTFKSEFEGGYIWSPKTSKNGVRNTSYDNLTRVQAGDVVVSYAGGVVKAIGVVTHVHFEAAKPEEFGKTGENWADGGWLVPIEWAALTTPFSPKAHIGQIADLLPKKNSPLQKNGNGNQGCYLAAISAELGRLITALAGQECPDLVGAIEDIERSIDDDVIESEIQQAENVPVTEKDQLIRSRRGQGIFRQRVLLMEIKCRLTGVVDQSYLVASHIKPWKVSDNSERLSGDNGLMLAPHVDKLFDRGWITFEDNGDVKCASQAEPVVAAWGLDVIKNVGPFSKNQQAFLLYHREFIFKG</sequence>